<feature type="domain" description="DUF418" evidence="1">
    <location>
        <begin position="4"/>
        <end position="45"/>
    </location>
</feature>
<dbReference type="InterPro" id="IPR007349">
    <property type="entry name" value="DUF418"/>
</dbReference>
<accession>A0A934QTE0</accession>
<sequence length="57" mass="6345">MGAGSRHWTCSAGLFVAVAAFQLLAASWWLTRFSRGPLEQAWHWAYLAPQRSATPAR</sequence>
<dbReference type="RefSeq" id="WP_200318338.1">
    <property type="nucleotide sequence ID" value="NZ_JAENJH010000002.1"/>
</dbReference>
<proteinExistence type="predicted"/>
<comment type="caution">
    <text evidence="2">The sequence shown here is derived from an EMBL/GenBank/DDBJ whole genome shotgun (WGS) entry which is preliminary data.</text>
</comment>
<dbReference type="EMBL" id="JAENJH010000002">
    <property type="protein sequence ID" value="MBK1785048.1"/>
    <property type="molecule type" value="Genomic_DNA"/>
</dbReference>
<gene>
    <name evidence="2" type="ORF">JHE00_11995</name>
</gene>
<name>A0A934QTE0_9PSEU</name>
<protein>
    <submittedName>
        <fullName evidence="2">DUF418 domain-containing protein</fullName>
    </submittedName>
</protein>
<dbReference type="Proteomes" id="UP000635245">
    <property type="component" value="Unassembled WGS sequence"/>
</dbReference>
<dbReference type="Pfam" id="PF04235">
    <property type="entry name" value="DUF418"/>
    <property type="match status" value="1"/>
</dbReference>
<reference evidence="2" key="1">
    <citation type="submission" date="2020-12" db="EMBL/GenBank/DDBJ databases">
        <title>Prauserella sp. ASG 168, a novel actinomycete isolated from cave rock.</title>
        <authorList>
            <person name="Suriyachadkun C."/>
        </authorList>
    </citation>
    <scope>NUCLEOTIDE SEQUENCE</scope>
    <source>
        <strain evidence="2">ASG 168</strain>
    </source>
</reference>
<evidence type="ECO:0000259" key="1">
    <source>
        <dbReference type="Pfam" id="PF04235"/>
    </source>
</evidence>
<evidence type="ECO:0000313" key="2">
    <source>
        <dbReference type="EMBL" id="MBK1785048.1"/>
    </source>
</evidence>
<keyword evidence="3" id="KW-1185">Reference proteome</keyword>
<dbReference type="AlphaFoldDB" id="A0A934QTE0"/>
<organism evidence="2 3">
    <name type="scientific">Prauserella cavernicola</name>
    <dbReference type="NCBI Taxonomy" id="2800127"/>
    <lineage>
        <taxon>Bacteria</taxon>
        <taxon>Bacillati</taxon>
        <taxon>Actinomycetota</taxon>
        <taxon>Actinomycetes</taxon>
        <taxon>Pseudonocardiales</taxon>
        <taxon>Pseudonocardiaceae</taxon>
        <taxon>Prauserella</taxon>
    </lineage>
</organism>
<evidence type="ECO:0000313" key="3">
    <source>
        <dbReference type="Proteomes" id="UP000635245"/>
    </source>
</evidence>